<proteinExistence type="predicted"/>
<keyword evidence="2" id="KW-1185">Reference proteome</keyword>
<dbReference type="EMBL" id="MU118002">
    <property type="protein sequence ID" value="KAF9649124.1"/>
    <property type="molecule type" value="Genomic_DNA"/>
</dbReference>
<comment type="caution">
    <text evidence="1">The sequence shown here is derived from an EMBL/GenBank/DDBJ whole genome shotgun (WGS) entry which is preliminary data.</text>
</comment>
<name>A0ACB6ZHQ0_THEGA</name>
<gene>
    <name evidence="1" type="ORF">BDM02DRAFT_3186540</name>
</gene>
<organism evidence="1 2">
    <name type="scientific">Thelephora ganbajun</name>
    <name type="common">Ganba fungus</name>
    <dbReference type="NCBI Taxonomy" id="370292"/>
    <lineage>
        <taxon>Eukaryota</taxon>
        <taxon>Fungi</taxon>
        <taxon>Dikarya</taxon>
        <taxon>Basidiomycota</taxon>
        <taxon>Agaricomycotina</taxon>
        <taxon>Agaricomycetes</taxon>
        <taxon>Thelephorales</taxon>
        <taxon>Thelephoraceae</taxon>
        <taxon>Thelephora</taxon>
    </lineage>
</organism>
<reference evidence="1" key="1">
    <citation type="submission" date="2019-10" db="EMBL/GenBank/DDBJ databases">
        <authorList>
            <consortium name="DOE Joint Genome Institute"/>
            <person name="Kuo A."/>
            <person name="Miyauchi S."/>
            <person name="Kiss E."/>
            <person name="Drula E."/>
            <person name="Kohler A."/>
            <person name="Sanchez-Garcia M."/>
            <person name="Andreopoulos B."/>
            <person name="Barry K.W."/>
            <person name="Bonito G."/>
            <person name="Buee M."/>
            <person name="Carver A."/>
            <person name="Chen C."/>
            <person name="Cichocki N."/>
            <person name="Clum A."/>
            <person name="Culley D."/>
            <person name="Crous P.W."/>
            <person name="Fauchery L."/>
            <person name="Girlanda M."/>
            <person name="Hayes R."/>
            <person name="Keri Z."/>
            <person name="Labutti K."/>
            <person name="Lipzen A."/>
            <person name="Lombard V."/>
            <person name="Magnuson J."/>
            <person name="Maillard F."/>
            <person name="Morin E."/>
            <person name="Murat C."/>
            <person name="Nolan M."/>
            <person name="Ohm R."/>
            <person name="Pangilinan J."/>
            <person name="Pereira M."/>
            <person name="Perotto S."/>
            <person name="Peter M."/>
            <person name="Riley R."/>
            <person name="Sitrit Y."/>
            <person name="Stielow B."/>
            <person name="Szollosi G."/>
            <person name="Zifcakova L."/>
            <person name="Stursova M."/>
            <person name="Spatafora J.W."/>
            <person name="Tedersoo L."/>
            <person name="Vaario L.-M."/>
            <person name="Yamada A."/>
            <person name="Yan M."/>
            <person name="Wang P."/>
            <person name="Xu J."/>
            <person name="Bruns T."/>
            <person name="Baldrian P."/>
            <person name="Vilgalys R."/>
            <person name="Henrissat B."/>
            <person name="Grigoriev I.V."/>
            <person name="Hibbett D."/>
            <person name="Nagy L.G."/>
            <person name="Martin F.M."/>
        </authorList>
    </citation>
    <scope>NUCLEOTIDE SEQUENCE</scope>
    <source>
        <strain evidence="1">P2</strain>
    </source>
</reference>
<evidence type="ECO:0000313" key="1">
    <source>
        <dbReference type="EMBL" id="KAF9649124.1"/>
    </source>
</evidence>
<evidence type="ECO:0000313" key="2">
    <source>
        <dbReference type="Proteomes" id="UP000886501"/>
    </source>
</evidence>
<dbReference type="Proteomes" id="UP000886501">
    <property type="component" value="Unassembled WGS sequence"/>
</dbReference>
<accession>A0ACB6ZHQ0</accession>
<sequence>MFSIAIRNSIARRIPATATPMLGRGLSNVYSEGSVAQSQGFRKKEKAHEDEYTRRHERQQLEKLRKEIQAKQEELAKLEEKHGEKPKSE</sequence>
<protein>
    <submittedName>
        <fullName evidence="1">Uncharacterized protein</fullName>
    </submittedName>
</protein>
<reference evidence="1" key="2">
    <citation type="journal article" date="2020" name="Nat. Commun.">
        <title>Large-scale genome sequencing of mycorrhizal fungi provides insights into the early evolution of symbiotic traits.</title>
        <authorList>
            <person name="Miyauchi S."/>
            <person name="Kiss E."/>
            <person name="Kuo A."/>
            <person name="Drula E."/>
            <person name="Kohler A."/>
            <person name="Sanchez-Garcia M."/>
            <person name="Morin E."/>
            <person name="Andreopoulos B."/>
            <person name="Barry K.W."/>
            <person name="Bonito G."/>
            <person name="Buee M."/>
            <person name="Carver A."/>
            <person name="Chen C."/>
            <person name="Cichocki N."/>
            <person name="Clum A."/>
            <person name="Culley D."/>
            <person name="Crous P.W."/>
            <person name="Fauchery L."/>
            <person name="Girlanda M."/>
            <person name="Hayes R.D."/>
            <person name="Keri Z."/>
            <person name="LaButti K."/>
            <person name="Lipzen A."/>
            <person name="Lombard V."/>
            <person name="Magnuson J."/>
            <person name="Maillard F."/>
            <person name="Murat C."/>
            <person name="Nolan M."/>
            <person name="Ohm R.A."/>
            <person name="Pangilinan J."/>
            <person name="Pereira M.F."/>
            <person name="Perotto S."/>
            <person name="Peter M."/>
            <person name="Pfister S."/>
            <person name="Riley R."/>
            <person name="Sitrit Y."/>
            <person name="Stielow J.B."/>
            <person name="Szollosi G."/>
            <person name="Zifcakova L."/>
            <person name="Stursova M."/>
            <person name="Spatafora J.W."/>
            <person name="Tedersoo L."/>
            <person name="Vaario L.M."/>
            <person name="Yamada A."/>
            <person name="Yan M."/>
            <person name="Wang P."/>
            <person name="Xu J."/>
            <person name="Bruns T."/>
            <person name="Baldrian P."/>
            <person name="Vilgalys R."/>
            <person name="Dunand C."/>
            <person name="Henrissat B."/>
            <person name="Grigoriev I.V."/>
            <person name="Hibbett D."/>
            <person name="Nagy L.G."/>
            <person name="Martin F.M."/>
        </authorList>
    </citation>
    <scope>NUCLEOTIDE SEQUENCE</scope>
    <source>
        <strain evidence="1">P2</strain>
    </source>
</reference>